<keyword evidence="2" id="KW-1185">Reference proteome</keyword>
<dbReference type="EMBL" id="BRYB01002607">
    <property type="protein sequence ID" value="GMI22548.1"/>
    <property type="molecule type" value="Genomic_DNA"/>
</dbReference>
<gene>
    <name evidence="1" type="ORF">TeGR_g5347</name>
</gene>
<comment type="caution">
    <text evidence="1">The sequence shown here is derived from an EMBL/GenBank/DDBJ whole genome shotgun (WGS) entry which is preliminary data.</text>
</comment>
<evidence type="ECO:0000313" key="1">
    <source>
        <dbReference type="EMBL" id="GMI22548.1"/>
    </source>
</evidence>
<dbReference type="Proteomes" id="UP001165060">
    <property type="component" value="Unassembled WGS sequence"/>
</dbReference>
<name>A0ABQ6MA75_9STRA</name>
<proteinExistence type="predicted"/>
<sequence>WVRQEDVPASRGCGELEVGDKLETGDRKEDRDGVHYFYANGQWNKETSREAMQAAGLA</sequence>
<organism evidence="1 2">
    <name type="scientific">Tetraparma gracilis</name>
    <dbReference type="NCBI Taxonomy" id="2962635"/>
    <lineage>
        <taxon>Eukaryota</taxon>
        <taxon>Sar</taxon>
        <taxon>Stramenopiles</taxon>
        <taxon>Ochrophyta</taxon>
        <taxon>Bolidophyceae</taxon>
        <taxon>Parmales</taxon>
        <taxon>Triparmaceae</taxon>
        <taxon>Tetraparma</taxon>
    </lineage>
</organism>
<accession>A0ABQ6MA75</accession>
<feature type="non-terminal residue" evidence="1">
    <location>
        <position position="1"/>
    </location>
</feature>
<protein>
    <submittedName>
        <fullName evidence="1">Uncharacterized protein</fullName>
    </submittedName>
</protein>
<reference evidence="1 2" key="1">
    <citation type="journal article" date="2023" name="Commun. Biol.">
        <title>Genome analysis of Parmales, the sister group of diatoms, reveals the evolutionary specialization of diatoms from phago-mixotrophs to photoautotrophs.</title>
        <authorList>
            <person name="Ban H."/>
            <person name="Sato S."/>
            <person name="Yoshikawa S."/>
            <person name="Yamada K."/>
            <person name="Nakamura Y."/>
            <person name="Ichinomiya M."/>
            <person name="Sato N."/>
            <person name="Blanc-Mathieu R."/>
            <person name="Endo H."/>
            <person name="Kuwata A."/>
            <person name="Ogata H."/>
        </authorList>
    </citation>
    <scope>NUCLEOTIDE SEQUENCE [LARGE SCALE GENOMIC DNA]</scope>
</reference>
<evidence type="ECO:0000313" key="2">
    <source>
        <dbReference type="Proteomes" id="UP001165060"/>
    </source>
</evidence>